<dbReference type="RefSeq" id="WP_062701581.1">
    <property type="nucleotide sequence ID" value="NZ_LJOD01000013.1"/>
</dbReference>
<evidence type="ECO:0000256" key="1">
    <source>
        <dbReference type="SAM" id="Phobius"/>
    </source>
</evidence>
<dbReference type="EMBL" id="LJOD01000013">
    <property type="protein sequence ID" value="KPE49900.1"/>
    <property type="molecule type" value="Genomic_DNA"/>
</dbReference>
<feature type="transmembrane region" description="Helical" evidence="1">
    <location>
        <begin position="51"/>
        <end position="70"/>
    </location>
</feature>
<feature type="transmembrane region" description="Helical" evidence="1">
    <location>
        <begin position="9"/>
        <end position="31"/>
    </location>
</feature>
<accession>A0A0N1KS91</accession>
<keyword evidence="1" id="KW-1133">Transmembrane helix</keyword>
<dbReference type="AlphaFoldDB" id="A0A0N1KS91"/>
<reference evidence="2 3" key="1">
    <citation type="journal article" date="2015" name="Genom Data">
        <title>Draft genome sequence of a multidrug-resistant Chryseobacterium indologenes isolate from Malaysia.</title>
        <authorList>
            <person name="Yu C.Y."/>
            <person name="Ang G.Y."/>
            <person name="Cheng H.J."/>
            <person name="Cheong Y.M."/>
            <person name="Yin W.F."/>
            <person name="Chan K.G."/>
        </authorList>
    </citation>
    <scope>NUCLEOTIDE SEQUENCE [LARGE SCALE GENOMIC DNA]</scope>
    <source>
        <strain evidence="2 3">CI_885</strain>
    </source>
</reference>
<dbReference type="PATRIC" id="fig|253.9.peg.1348"/>
<sequence>MKTLTMKIYLASFLISLITLIIAVVAVYEAADYINPPITTDGHRYMPTGNVFIALIYSIPAAILSFFISIRIQRPSRER</sequence>
<dbReference type="Proteomes" id="UP000037953">
    <property type="component" value="Unassembled WGS sequence"/>
</dbReference>
<name>A0A0N1KS91_CHRID</name>
<keyword evidence="1" id="KW-0812">Transmembrane</keyword>
<gene>
    <name evidence="2" type="ORF">AOB46_17040</name>
</gene>
<protein>
    <submittedName>
        <fullName evidence="2">Uncharacterized protein</fullName>
    </submittedName>
</protein>
<comment type="caution">
    <text evidence="2">The sequence shown here is derived from an EMBL/GenBank/DDBJ whole genome shotgun (WGS) entry which is preliminary data.</text>
</comment>
<proteinExistence type="predicted"/>
<evidence type="ECO:0000313" key="2">
    <source>
        <dbReference type="EMBL" id="KPE49900.1"/>
    </source>
</evidence>
<keyword evidence="1" id="KW-0472">Membrane</keyword>
<dbReference type="OrthoDB" id="1274843at2"/>
<evidence type="ECO:0000313" key="3">
    <source>
        <dbReference type="Proteomes" id="UP000037953"/>
    </source>
</evidence>
<organism evidence="2 3">
    <name type="scientific">Chryseobacterium indologenes</name>
    <name type="common">Flavobacterium indologenes</name>
    <dbReference type="NCBI Taxonomy" id="253"/>
    <lineage>
        <taxon>Bacteria</taxon>
        <taxon>Pseudomonadati</taxon>
        <taxon>Bacteroidota</taxon>
        <taxon>Flavobacteriia</taxon>
        <taxon>Flavobacteriales</taxon>
        <taxon>Weeksellaceae</taxon>
        <taxon>Chryseobacterium group</taxon>
        <taxon>Chryseobacterium</taxon>
    </lineage>
</organism>
<reference evidence="3" key="2">
    <citation type="submission" date="2015-09" db="EMBL/GenBank/DDBJ databases">
        <title>Draft genome sequence of a multidrug-resistant Chryseobacterium indologenes isolate from Malaysia.</title>
        <authorList>
            <person name="Yu C.Y."/>
            <person name="Ang G.Y."/>
            <person name="Chan K.-G."/>
        </authorList>
    </citation>
    <scope>NUCLEOTIDE SEQUENCE [LARGE SCALE GENOMIC DNA]</scope>
    <source>
        <strain evidence="3">CI_885</strain>
    </source>
</reference>